<dbReference type="InterPro" id="IPR051400">
    <property type="entry name" value="HAD-like_hydrolase"/>
</dbReference>
<dbReference type="Gene3D" id="3.40.50.1000">
    <property type="entry name" value="HAD superfamily/HAD-like"/>
    <property type="match status" value="1"/>
</dbReference>
<evidence type="ECO:0000313" key="4">
    <source>
        <dbReference type="Proteomes" id="UP001254848"/>
    </source>
</evidence>
<dbReference type="NCBIfam" id="TIGR01668">
    <property type="entry name" value="YqeG_hyp_ppase"/>
    <property type="match status" value="1"/>
</dbReference>
<dbReference type="NCBIfam" id="TIGR01662">
    <property type="entry name" value="HAD-SF-IIIA"/>
    <property type="match status" value="1"/>
</dbReference>
<dbReference type="Pfam" id="PF09419">
    <property type="entry name" value="PGP_phosphatase"/>
    <property type="match status" value="1"/>
</dbReference>
<dbReference type="InterPro" id="IPR036412">
    <property type="entry name" value="HAD-like_sf"/>
</dbReference>
<name>A0ABU3NYD8_9FIRM</name>
<sequence length="168" mass="19058">MYRLLCPNLAVDSLFEIDLDSLADQGIRGVIFDLDNTIIPWDSREMDAAIVAWLEDVLARGFKVAIVSNNWRGRVREIAARFGLPFFSRAYKPAKTGFRKALAELKLEPGETAVIGDQLFTDVLGGNRMGLLTIWVKPLTAHEFIGTRIHRRFERLAVRMLRARGLMK</sequence>
<comment type="caution">
    <text evidence="3">The sequence shown here is derived from an EMBL/GenBank/DDBJ whole genome shotgun (WGS) entry which is preliminary data.</text>
</comment>
<dbReference type="EMBL" id="JAUOZS010000001">
    <property type="protein sequence ID" value="MDT8901811.1"/>
    <property type="molecule type" value="Genomic_DNA"/>
</dbReference>
<dbReference type="CDD" id="cd16416">
    <property type="entry name" value="HAD_BsYqeG-like"/>
    <property type="match status" value="1"/>
</dbReference>
<dbReference type="Pfam" id="PF13242">
    <property type="entry name" value="Hydrolase_like"/>
    <property type="match status" value="1"/>
</dbReference>
<evidence type="ECO:0000313" key="3">
    <source>
        <dbReference type="EMBL" id="MDT8901811.1"/>
    </source>
</evidence>
<dbReference type="InterPro" id="IPR010021">
    <property type="entry name" value="PGPP1/Gep4"/>
</dbReference>
<keyword evidence="1" id="KW-0378">Hydrolase</keyword>
<evidence type="ECO:0000256" key="2">
    <source>
        <dbReference type="ARBA" id="ARBA00022842"/>
    </source>
</evidence>
<gene>
    <name evidence="3" type="ORF">Q4T40_11190</name>
</gene>
<dbReference type="SUPFAM" id="SSF56784">
    <property type="entry name" value="HAD-like"/>
    <property type="match status" value="1"/>
</dbReference>
<proteinExistence type="predicted"/>
<dbReference type="InterPro" id="IPR023214">
    <property type="entry name" value="HAD_sf"/>
</dbReference>
<keyword evidence="2" id="KW-0460">Magnesium</keyword>
<dbReference type="PANTHER" id="PTHR46470">
    <property type="entry name" value="N-ACYLNEURAMINATE-9-PHOSPHATASE"/>
    <property type="match status" value="1"/>
</dbReference>
<dbReference type="InterPro" id="IPR006549">
    <property type="entry name" value="HAD-SF_hydro_IIIA"/>
</dbReference>
<dbReference type="Proteomes" id="UP001254848">
    <property type="component" value="Unassembled WGS sequence"/>
</dbReference>
<keyword evidence="4" id="KW-1185">Reference proteome</keyword>
<dbReference type="InterPro" id="IPR027706">
    <property type="entry name" value="PGP_Pase"/>
</dbReference>
<reference evidence="3 4" key="1">
    <citation type="submission" date="2023-07" db="EMBL/GenBank/DDBJ databases">
        <title>The novel representative of Negativicutes class, Anaeroselena agilis gen. nov. sp. nov.</title>
        <authorList>
            <person name="Prokofeva M.I."/>
            <person name="Elcheninov A.G."/>
            <person name="Klyukina A."/>
            <person name="Kublanov I.V."/>
            <person name="Frolov E.N."/>
            <person name="Podosokorskaya O.A."/>
        </authorList>
    </citation>
    <scope>NUCLEOTIDE SEQUENCE [LARGE SCALE GENOMIC DNA]</scope>
    <source>
        <strain evidence="3 4">4137-cl</strain>
    </source>
</reference>
<protein>
    <submittedName>
        <fullName evidence="3">YqeG family HAD IIIA-type phosphatase</fullName>
    </submittedName>
</protein>
<evidence type="ECO:0000256" key="1">
    <source>
        <dbReference type="ARBA" id="ARBA00022801"/>
    </source>
</evidence>
<dbReference type="RefSeq" id="WP_413780313.1">
    <property type="nucleotide sequence ID" value="NZ_JAUOZS010000001.1"/>
</dbReference>
<organism evidence="3 4">
    <name type="scientific">Anaeroselena agilis</name>
    <dbReference type="NCBI Taxonomy" id="3063788"/>
    <lineage>
        <taxon>Bacteria</taxon>
        <taxon>Bacillati</taxon>
        <taxon>Bacillota</taxon>
        <taxon>Negativicutes</taxon>
        <taxon>Acetonemataceae</taxon>
        <taxon>Anaeroselena</taxon>
    </lineage>
</organism>
<accession>A0ABU3NYD8</accession>